<proteinExistence type="predicted"/>
<protein>
    <recommendedName>
        <fullName evidence="3">Immunity protein 50 of polymorphic toxin system</fullName>
    </recommendedName>
</protein>
<dbReference type="InterPro" id="IPR028957">
    <property type="entry name" value="Imm50"/>
</dbReference>
<gene>
    <name evidence="1" type="ORF">GCM10009745_53930</name>
</gene>
<dbReference type="Pfam" id="PF15594">
    <property type="entry name" value="Imm50"/>
    <property type="match status" value="1"/>
</dbReference>
<dbReference type="EMBL" id="BAAANF010000017">
    <property type="protein sequence ID" value="GAA1700347.1"/>
    <property type="molecule type" value="Genomic_DNA"/>
</dbReference>
<accession>A0ABN2I8A2</accession>
<dbReference type="RefSeq" id="WP_344157727.1">
    <property type="nucleotide sequence ID" value="NZ_BAAANF010000017.1"/>
</dbReference>
<dbReference type="Proteomes" id="UP001500280">
    <property type="component" value="Unassembled WGS sequence"/>
</dbReference>
<comment type="caution">
    <text evidence="1">The sequence shown here is derived from an EMBL/GenBank/DDBJ whole genome shotgun (WGS) entry which is preliminary data.</text>
</comment>
<evidence type="ECO:0008006" key="3">
    <source>
        <dbReference type="Google" id="ProtNLM"/>
    </source>
</evidence>
<sequence length="131" mass="14195">MSDWIAALSNPKPILAVYGGALPSLDRVYVQELTLSPNGPALVVRLDVMEFPVDPPAKWVRDEMNVVQLELTFGALQSVKVTHFSLNPICNFKIQKNGSVTFSGESDSVDFQGVSDAVLLTKISAYQRGAG</sequence>
<evidence type="ECO:0000313" key="2">
    <source>
        <dbReference type="Proteomes" id="UP001500280"/>
    </source>
</evidence>
<evidence type="ECO:0000313" key="1">
    <source>
        <dbReference type="EMBL" id="GAA1700347.1"/>
    </source>
</evidence>
<organism evidence="1 2">
    <name type="scientific">Kribbella yunnanensis</name>
    <dbReference type="NCBI Taxonomy" id="190194"/>
    <lineage>
        <taxon>Bacteria</taxon>
        <taxon>Bacillati</taxon>
        <taxon>Actinomycetota</taxon>
        <taxon>Actinomycetes</taxon>
        <taxon>Propionibacteriales</taxon>
        <taxon>Kribbellaceae</taxon>
        <taxon>Kribbella</taxon>
    </lineage>
</organism>
<keyword evidence="2" id="KW-1185">Reference proteome</keyword>
<name>A0ABN2I8A2_9ACTN</name>
<reference evidence="1 2" key="1">
    <citation type="journal article" date="2019" name="Int. J. Syst. Evol. Microbiol.">
        <title>The Global Catalogue of Microorganisms (GCM) 10K type strain sequencing project: providing services to taxonomists for standard genome sequencing and annotation.</title>
        <authorList>
            <consortium name="The Broad Institute Genomics Platform"/>
            <consortium name="The Broad Institute Genome Sequencing Center for Infectious Disease"/>
            <person name="Wu L."/>
            <person name="Ma J."/>
        </authorList>
    </citation>
    <scope>NUCLEOTIDE SEQUENCE [LARGE SCALE GENOMIC DNA]</scope>
    <source>
        <strain evidence="1 2">JCM 14307</strain>
    </source>
</reference>